<accession>A0A1Z8AJF6</accession>
<keyword evidence="1" id="KW-0378">Hydrolase</keyword>
<dbReference type="Pfam" id="PF07751">
    <property type="entry name" value="Abi_2"/>
    <property type="match status" value="1"/>
</dbReference>
<name>A0A1Z8AJF6_9FLAO</name>
<organism evidence="1 2">
    <name type="scientific">Nonlabens dokdonensis</name>
    <dbReference type="NCBI Taxonomy" id="328515"/>
    <lineage>
        <taxon>Bacteria</taxon>
        <taxon>Pseudomonadati</taxon>
        <taxon>Bacteroidota</taxon>
        <taxon>Flavobacteriia</taxon>
        <taxon>Flavobacteriales</taxon>
        <taxon>Flavobacteriaceae</taxon>
        <taxon>Nonlabens</taxon>
    </lineage>
</organism>
<proteinExistence type="predicted"/>
<dbReference type="InterPro" id="IPR011664">
    <property type="entry name" value="Abi_system_AbiD/AbiF-like"/>
</dbReference>
<reference evidence="2" key="1">
    <citation type="journal article" date="2017" name="Proc. Natl. Acad. Sci. U.S.A.">
        <title>Simulation of Deepwater Horizon oil plume reveals substrate specialization within a complex community of hydrocarbon-degraders.</title>
        <authorList>
            <person name="Hu P."/>
            <person name="Dubinsky E.A."/>
            <person name="Probst A.J."/>
            <person name="Wang J."/>
            <person name="Sieber C.M.K."/>
            <person name="Tom L.M."/>
            <person name="Gardinali P."/>
            <person name="Banfield J.F."/>
            <person name="Atlas R.M."/>
            <person name="Andersen G.L."/>
        </authorList>
    </citation>
    <scope>NUCLEOTIDE SEQUENCE [LARGE SCALE GENOMIC DNA]</scope>
</reference>
<keyword evidence="1" id="KW-0645">Protease</keyword>
<dbReference type="GO" id="GO:0006508">
    <property type="term" value="P:proteolysis"/>
    <property type="evidence" value="ECO:0007669"/>
    <property type="project" value="UniProtKB-KW"/>
</dbReference>
<dbReference type="GO" id="GO:0008233">
    <property type="term" value="F:peptidase activity"/>
    <property type="evidence" value="ECO:0007669"/>
    <property type="project" value="UniProtKB-KW"/>
</dbReference>
<sequence length="315" mass="37243">MAKKSYTKQPLSFEVQLQLLKDRQLIVNNDIKALSYLRGVSYYRLSAYYLPFQEKKDVFNKGTNFQEIIDIYSFDRQLRLLVFDCIERLEIAIRTQFIYAMSMHHDDSHWQDNKAHFVKPYYNGVGNLVDPYSDLQNIISKAKTNRKPEVFIKHYIDTYNKPSNPPSWMCLELLTIGQLSHIYRGLRNKADKKRIADFFDVHPSVFQSWLHSITYVRNLCAHHSRLWNRDLAIEPSRLLKPVGHWVGSEFQNNKRVFYFICVLKYLLLRANPGNSLKDKLETLFEKYPNVPIKYIGIPSNGQGQILNWKEEALWK</sequence>
<protein>
    <submittedName>
        <fullName evidence="1">CAAX protease</fullName>
    </submittedName>
</protein>
<evidence type="ECO:0000313" key="2">
    <source>
        <dbReference type="Proteomes" id="UP000196102"/>
    </source>
</evidence>
<comment type="caution">
    <text evidence="1">The sequence shown here is derived from an EMBL/GenBank/DDBJ whole genome shotgun (WGS) entry which is preliminary data.</text>
</comment>
<dbReference type="InterPro" id="IPR017034">
    <property type="entry name" value="Abi_system_AbiD/AbiF"/>
</dbReference>
<evidence type="ECO:0000313" key="1">
    <source>
        <dbReference type="EMBL" id="OUS10457.1"/>
    </source>
</evidence>
<dbReference type="AlphaFoldDB" id="A0A1Z8AJF6"/>
<gene>
    <name evidence="1" type="ORF">A9Q93_12955</name>
</gene>
<dbReference type="PIRSF" id="PIRSF034934">
    <property type="entry name" value="AbiF_AbiD"/>
    <property type="match status" value="1"/>
</dbReference>
<dbReference type="RefSeq" id="WP_303687876.1">
    <property type="nucleotide sequence ID" value="NZ_CAJXYO010000006.1"/>
</dbReference>
<dbReference type="Proteomes" id="UP000196102">
    <property type="component" value="Unassembled WGS sequence"/>
</dbReference>
<dbReference type="EMBL" id="MAAX01000196">
    <property type="protein sequence ID" value="OUS10457.1"/>
    <property type="molecule type" value="Genomic_DNA"/>
</dbReference>